<dbReference type="GO" id="GO:0070778">
    <property type="term" value="P:L-aspartate transmembrane transport"/>
    <property type="evidence" value="ECO:0007669"/>
    <property type="project" value="TreeGrafter"/>
</dbReference>
<dbReference type="GO" id="GO:0015141">
    <property type="term" value="F:succinate transmembrane transporter activity"/>
    <property type="evidence" value="ECO:0007669"/>
    <property type="project" value="TreeGrafter"/>
</dbReference>
<evidence type="ECO:0000256" key="6">
    <source>
        <dbReference type="ARBA" id="ARBA00022989"/>
    </source>
</evidence>
<gene>
    <name evidence="9" type="primary">dctA</name>
    <name evidence="9" type="ORF">KL86DES1_20858</name>
</gene>
<feature type="transmembrane region" description="Helical" evidence="8">
    <location>
        <begin position="140"/>
        <end position="163"/>
    </location>
</feature>
<feature type="transmembrane region" description="Helical" evidence="8">
    <location>
        <begin position="362"/>
        <end position="379"/>
    </location>
</feature>
<feature type="transmembrane region" description="Helical" evidence="8">
    <location>
        <begin position="226"/>
        <end position="250"/>
    </location>
</feature>
<evidence type="ECO:0000256" key="7">
    <source>
        <dbReference type="ARBA" id="ARBA00023136"/>
    </source>
</evidence>
<reference evidence="9" key="1">
    <citation type="submission" date="2016-08" db="EMBL/GenBank/DDBJ databases">
        <authorList>
            <person name="Seilhamer J.J."/>
        </authorList>
    </citation>
    <scope>NUCLEOTIDE SEQUENCE</scope>
    <source>
        <strain evidence="9">86-1</strain>
    </source>
</reference>
<dbReference type="GO" id="GO:0005886">
    <property type="term" value="C:plasma membrane"/>
    <property type="evidence" value="ECO:0007669"/>
    <property type="project" value="UniProtKB-SubCell"/>
</dbReference>
<dbReference type="PANTHER" id="PTHR42865:SF1">
    <property type="entry name" value="AEROBIC C4-DICARBOXYLATE TRANSPORT PROTEIN"/>
    <property type="match status" value="1"/>
</dbReference>
<keyword evidence="2" id="KW-0813">Transport</keyword>
<feature type="transmembrane region" description="Helical" evidence="8">
    <location>
        <begin position="78"/>
        <end position="99"/>
    </location>
</feature>
<dbReference type="InterPro" id="IPR001991">
    <property type="entry name" value="Na-dicarboxylate_symporter"/>
</dbReference>
<dbReference type="NCBIfam" id="NF002461">
    <property type="entry name" value="PRK01663.1"/>
    <property type="match status" value="1"/>
</dbReference>
<feature type="transmembrane region" description="Helical" evidence="8">
    <location>
        <begin position="184"/>
        <end position="206"/>
    </location>
</feature>
<evidence type="ECO:0000256" key="2">
    <source>
        <dbReference type="ARBA" id="ARBA00022448"/>
    </source>
</evidence>
<keyword evidence="6 8" id="KW-1133">Transmembrane helix</keyword>
<keyword evidence="3" id="KW-1003">Cell membrane</keyword>
<dbReference type="InterPro" id="IPR018107">
    <property type="entry name" value="Na-dicarboxylate_symporter_CS"/>
</dbReference>
<evidence type="ECO:0000256" key="3">
    <source>
        <dbReference type="ARBA" id="ARBA00022475"/>
    </source>
</evidence>
<dbReference type="PRINTS" id="PR00173">
    <property type="entry name" value="EDTRNSPORT"/>
</dbReference>
<dbReference type="GO" id="GO:0015138">
    <property type="term" value="F:fumarate transmembrane transporter activity"/>
    <property type="evidence" value="ECO:0007669"/>
    <property type="project" value="TreeGrafter"/>
</dbReference>
<evidence type="ECO:0000256" key="4">
    <source>
        <dbReference type="ARBA" id="ARBA00022692"/>
    </source>
</evidence>
<accession>A0A212L5M3</accession>
<dbReference type="PROSITE" id="PS00713">
    <property type="entry name" value="NA_DICARBOXYL_SYMP_1"/>
    <property type="match status" value="1"/>
</dbReference>
<dbReference type="Gene3D" id="1.10.3860.10">
    <property type="entry name" value="Sodium:dicarboxylate symporter"/>
    <property type="match status" value="1"/>
</dbReference>
<dbReference type="RefSeq" id="WP_179980391.1">
    <property type="nucleotide sequence ID" value="NZ_LT608333.1"/>
</dbReference>
<feature type="transmembrane region" description="Helical" evidence="8">
    <location>
        <begin position="40"/>
        <end position="62"/>
    </location>
</feature>
<proteinExistence type="predicted"/>
<organism evidence="9">
    <name type="scientific">uncultured Desulfovibrio sp</name>
    <dbReference type="NCBI Taxonomy" id="167968"/>
    <lineage>
        <taxon>Bacteria</taxon>
        <taxon>Pseudomonadati</taxon>
        <taxon>Thermodesulfobacteriota</taxon>
        <taxon>Desulfovibrionia</taxon>
        <taxon>Desulfovibrionales</taxon>
        <taxon>Desulfovibrionaceae</taxon>
        <taxon>Desulfovibrio</taxon>
        <taxon>environmental samples</taxon>
    </lineage>
</organism>
<dbReference type="SUPFAM" id="SSF118215">
    <property type="entry name" value="Proton glutamate symport protein"/>
    <property type="match status" value="1"/>
</dbReference>
<evidence type="ECO:0000256" key="8">
    <source>
        <dbReference type="SAM" id="Phobius"/>
    </source>
</evidence>
<dbReference type="GO" id="GO:0015366">
    <property type="term" value="F:malate:proton symporter activity"/>
    <property type="evidence" value="ECO:0007669"/>
    <property type="project" value="TreeGrafter"/>
</dbReference>
<protein>
    <submittedName>
        <fullName evidence="9">C4-dicarboxylic acid, orotate and citrate transporter</fullName>
    </submittedName>
</protein>
<dbReference type="PANTHER" id="PTHR42865">
    <property type="entry name" value="PROTON/GLUTAMATE-ASPARTATE SYMPORTER"/>
    <property type="match status" value="1"/>
</dbReference>
<comment type="subcellular location">
    <subcellularLocation>
        <location evidence="1">Cell membrane</location>
        <topology evidence="1">Multi-pass membrane protein</topology>
    </subcellularLocation>
</comment>
<keyword evidence="7 8" id="KW-0472">Membrane</keyword>
<dbReference type="Pfam" id="PF00375">
    <property type="entry name" value="SDF"/>
    <property type="match status" value="1"/>
</dbReference>
<feature type="transmembrane region" description="Helical" evidence="8">
    <location>
        <begin position="9"/>
        <end position="28"/>
    </location>
</feature>
<dbReference type="InterPro" id="IPR036458">
    <property type="entry name" value="Na:dicarbo_symporter_sf"/>
</dbReference>
<sequence>MSKKIFSTLYFKVLLGIALGIAFGFIQPDIAVKLKPLGDAFINLIKMIITPVIFCTVSVGIARMESLKAVGRVGGKTLLYFEIVTTLALFIGLVVVHFVQPGAGIHADPATMDASALGKFAHAKQQSTQEFIMGIIPHSVVGAFAEGNLLQVLLFSVLFGMSLSHMGEKPKQAILGTLDRFSNAFLGVVNLIMKLAPVGAFGAITFTIGKYGVGALASLGKLVACLYLTSALFVIIILGLICKFSGISIWQLIKYMKEEIFITLGTASTEAVLPRSMEKMEALGIKKSVVGLVFPTGYSFNLDGAAIYLTMAASFIAQAMDIHLDIQHQITLMLVLLLTSKGGAGVAGAALIALAATLSATNIIPVVGMTLVIGIDRILNEMRAVVNLIGNCVATVAIGRWEKSIDLDHANLVLSGKVDVEDLLEKDEDQNIIDNASPAAAPQSVK</sequence>
<dbReference type="FunFam" id="1.10.3860.10:FF:000001">
    <property type="entry name" value="C4-dicarboxylate transport protein"/>
    <property type="match status" value="1"/>
</dbReference>
<evidence type="ECO:0000256" key="5">
    <source>
        <dbReference type="ARBA" id="ARBA00022847"/>
    </source>
</evidence>
<keyword evidence="5" id="KW-0769">Symport</keyword>
<name>A0A212L5M3_9BACT</name>
<keyword evidence="4 8" id="KW-0812">Transmembrane</keyword>
<dbReference type="AlphaFoldDB" id="A0A212L5M3"/>
<dbReference type="EMBL" id="FMJC01000002">
    <property type="protein sequence ID" value="SCM72820.1"/>
    <property type="molecule type" value="Genomic_DNA"/>
</dbReference>
<evidence type="ECO:0000256" key="1">
    <source>
        <dbReference type="ARBA" id="ARBA00004651"/>
    </source>
</evidence>
<evidence type="ECO:0000313" key="9">
    <source>
        <dbReference type="EMBL" id="SCM72820.1"/>
    </source>
</evidence>